<dbReference type="RefSeq" id="WP_012879695.1">
    <property type="nucleotide sequence ID" value="NC_013530.1"/>
</dbReference>
<dbReference type="EMBL" id="CP001821">
    <property type="protein sequence ID" value="ACZ31953.1"/>
    <property type="molecule type" value="Genomic_DNA"/>
</dbReference>
<dbReference type="SUPFAM" id="SSF52833">
    <property type="entry name" value="Thioredoxin-like"/>
    <property type="match status" value="1"/>
</dbReference>
<dbReference type="eggNOG" id="COG1651">
    <property type="taxonomic scope" value="Bacteria"/>
</dbReference>
<reference evidence="4 5" key="2">
    <citation type="journal article" date="2010" name="Stand. Genomic Sci.">
        <title>Complete genome sequence of Xylanimonas cellulosilytica type strain (XIL07).</title>
        <authorList>
            <person name="Foster B."/>
            <person name="Pukall R."/>
            <person name="Abt B."/>
            <person name="Nolan M."/>
            <person name="Glavina Del Rio T."/>
            <person name="Chen F."/>
            <person name="Lucas S."/>
            <person name="Tice H."/>
            <person name="Pitluck S."/>
            <person name="Cheng J.-F."/>
            <person name="Chertkov O."/>
            <person name="Brettin T."/>
            <person name="Han C."/>
            <person name="Detter J.C."/>
            <person name="Bruce D."/>
            <person name="Goodwin L."/>
            <person name="Ivanova N."/>
            <person name="Mavromatis K."/>
            <person name="Pati A."/>
            <person name="Mikhailova N."/>
            <person name="Chen A."/>
            <person name="Palaniappan K."/>
            <person name="Land M."/>
            <person name="Hauser L."/>
            <person name="Chang Y.-J."/>
            <person name="Jeffries C.D."/>
            <person name="Chain P."/>
            <person name="Rohde M."/>
            <person name="Goeker M."/>
            <person name="Bristow J."/>
            <person name="Eisen J.A."/>
            <person name="Markowitz V."/>
            <person name="Hugenholtz P."/>
            <person name="Kyrpides N.C."/>
            <person name="Klenk H.-P."/>
            <person name="Lapidus A."/>
        </authorList>
    </citation>
    <scope>NUCLEOTIDE SEQUENCE [LARGE SCALE GENOMIC DNA]</scope>
    <source>
        <strain evidence="5">DSM 15894 / CECT 5975 / LMG 20990 / XIL07</strain>
    </source>
</reference>
<gene>
    <name evidence="4" type="ordered locus">Xcel_2947</name>
</gene>
<feature type="coiled-coil region" evidence="1">
    <location>
        <begin position="7"/>
        <end position="34"/>
    </location>
</feature>
<name>D1BZ56_XYLCX</name>
<evidence type="ECO:0000313" key="5">
    <source>
        <dbReference type="Proteomes" id="UP000002255"/>
    </source>
</evidence>
<evidence type="ECO:0000256" key="1">
    <source>
        <dbReference type="SAM" id="Coils"/>
    </source>
</evidence>
<dbReference type="InterPro" id="IPR001853">
    <property type="entry name" value="DSBA-like_thioredoxin_dom"/>
</dbReference>
<evidence type="ECO:0000259" key="3">
    <source>
        <dbReference type="Pfam" id="PF01323"/>
    </source>
</evidence>
<keyword evidence="1" id="KW-0175">Coiled coil</keyword>
<reference evidence="5" key="1">
    <citation type="submission" date="2009-11" db="EMBL/GenBank/DDBJ databases">
        <title>The complete chromosome of Xylanimonas cellulosilytica DSM 15894.</title>
        <authorList>
            <consortium name="US DOE Joint Genome Institute (JGI-PGF)"/>
            <person name="Lucas S."/>
            <person name="Copeland A."/>
            <person name="Lapidus A."/>
            <person name="Glavina del Rio T."/>
            <person name="Dalin E."/>
            <person name="Tice H."/>
            <person name="Bruce D."/>
            <person name="Goodwin L."/>
            <person name="Pitluck S."/>
            <person name="Kyrpides N."/>
            <person name="Mavromatis K."/>
            <person name="Ivanova N."/>
            <person name="Mikhailova N."/>
            <person name="Foster B."/>
            <person name="Clum A."/>
            <person name="Brettin T."/>
            <person name="Detter J.C."/>
            <person name="Han C."/>
            <person name="Larimer F."/>
            <person name="Land M."/>
            <person name="Hauser L."/>
            <person name="Markowitz V."/>
            <person name="Cheng J.F."/>
            <person name="Hugenholtz P."/>
            <person name="Woyke T."/>
            <person name="Wu D."/>
            <person name="Gehrich-Schroeter G."/>
            <person name="Schneider S."/>
            <person name="Pukall S.R."/>
            <person name="Klenk H.P."/>
            <person name="Eisen J.A."/>
        </authorList>
    </citation>
    <scope>NUCLEOTIDE SEQUENCE [LARGE SCALE GENOMIC DNA]</scope>
    <source>
        <strain evidence="5">DSM 15894 / CECT 5975 / LMG 20990 / XIL07</strain>
    </source>
</reference>
<keyword evidence="2" id="KW-1133">Transmembrane helix</keyword>
<feature type="domain" description="DSBA-like thioredoxin" evidence="3">
    <location>
        <begin position="110"/>
        <end position="269"/>
    </location>
</feature>
<dbReference type="STRING" id="446471.Xcel_2947"/>
<dbReference type="HOGENOM" id="CLU_000288_47_3_11"/>
<dbReference type="InterPro" id="IPR036249">
    <property type="entry name" value="Thioredoxin-like_sf"/>
</dbReference>
<dbReference type="KEGG" id="xce:Xcel_2947"/>
<dbReference type="OrthoDB" id="117402at2"/>
<feature type="transmembrane region" description="Helical" evidence="2">
    <location>
        <begin position="35"/>
        <end position="59"/>
    </location>
</feature>
<keyword evidence="2" id="KW-0472">Membrane</keyword>
<accession>D1BZ56</accession>
<dbReference type="Gene3D" id="3.40.30.10">
    <property type="entry name" value="Glutaredoxin"/>
    <property type="match status" value="1"/>
</dbReference>
<evidence type="ECO:0000313" key="4">
    <source>
        <dbReference type="EMBL" id="ACZ31953.1"/>
    </source>
</evidence>
<evidence type="ECO:0000256" key="2">
    <source>
        <dbReference type="SAM" id="Phobius"/>
    </source>
</evidence>
<dbReference type="Pfam" id="PF01323">
    <property type="entry name" value="DSBA"/>
    <property type="match status" value="1"/>
</dbReference>
<sequence>MSSNSQNQSKAQRREAARAQALELKRKQEAADKRARLITMSVLGVVLAALVAIVAFLLIRDSATNAADAVDDGLPLSEVTDVPATALADGGIPIGAGGVAGVALDEDLPTVGVFFDYLCPICGQFEEANEDTLEGFLADGTANVVLYPVSILNRFSQGTEYPTRAAAAFAWVADRAPAQALAFHKALFANEPEENTPGHANEQIAEFAREVGVPSDVADGIASGEARRVFGQWVTSATGAATSNEALLNAQGQFGTPTITIDGERWEGNWMVPGALAQAVADATP</sequence>
<keyword evidence="5" id="KW-1185">Reference proteome</keyword>
<dbReference type="GO" id="GO:0016491">
    <property type="term" value="F:oxidoreductase activity"/>
    <property type="evidence" value="ECO:0007669"/>
    <property type="project" value="InterPro"/>
</dbReference>
<proteinExistence type="predicted"/>
<dbReference type="Proteomes" id="UP000002255">
    <property type="component" value="Chromosome"/>
</dbReference>
<dbReference type="AlphaFoldDB" id="D1BZ56"/>
<organism evidence="4 5">
    <name type="scientific">Xylanimonas cellulosilytica (strain DSM 15894 / JCM 12276 / CECT 5975 / KCTC 9989 / LMG 20990 / NBRC 107835 / XIL07)</name>
    <dbReference type="NCBI Taxonomy" id="446471"/>
    <lineage>
        <taxon>Bacteria</taxon>
        <taxon>Bacillati</taxon>
        <taxon>Actinomycetota</taxon>
        <taxon>Actinomycetes</taxon>
        <taxon>Micrococcales</taxon>
        <taxon>Promicromonosporaceae</taxon>
        <taxon>Xylanimonas</taxon>
    </lineage>
</organism>
<keyword evidence="2" id="KW-0812">Transmembrane</keyword>
<protein>
    <submittedName>
        <fullName evidence="4">DSBA oxidoreductase</fullName>
    </submittedName>
</protein>